<dbReference type="OrthoDB" id="7283966at2"/>
<name>A0A1G8XLW7_9BACT</name>
<keyword evidence="3" id="KW-1003">Cell membrane</keyword>
<dbReference type="Gene3D" id="1.20.1250.20">
    <property type="entry name" value="MFS general substrate transporter like domains"/>
    <property type="match status" value="1"/>
</dbReference>
<dbReference type="STRING" id="1075417.SAMN05421823_101414"/>
<evidence type="ECO:0000256" key="2">
    <source>
        <dbReference type="ARBA" id="ARBA00022448"/>
    </source>
</evidence>
<dbReference type="GO" id="GO:0022857">
    <property type="term" value="F:transmembrane transporter activity"/>
    <property type="evidence" value="ECO:0007669"/>
    <property type="project" value="InterPro"/>
</dbReference>
<evidence type="ECO:0000256" key="1">
    <source>
        <dbReference type="ARBA" id="ARBA00004651"/>
    </source>
</evidence>
<evidence type="ECO:0000256" key="5">
    <source>
        <dbReference type="ARBA" id="ARBA00022989"/>
    </source>
</evidence>
<dbReference type="PANTHER" id="PTHR23513:SF9">
    <property type="entry name" value="ENTEROBACTIN EXPORTER ENTS"/>
    <property type="match status" value="1"/>
</dbReference>
<dbReference type="EMBL" id="FNFO01000001">
    <property type="protein sequence ID" value="SDJ91642.1"/>
    <property type="molecule type" value="Genomic_DNA"/>
</dbReference>
<protein>
    <submittedName>
        <fullName evidence="9">Predicted arabinose efflux permease, MFS family</fullName>
    </submittedName>
</protein>
<evidence type="ECO:0000256" key="6">
    <source>
        <dbReference type="ARBA" id="ARBA00023136"/>
    </source>
</evidence>
<evidence type="ECO:0000256" key="7">
    <source>
        <dbReference type="SAM" id="Phobius"/>
    </source>
</evidence>
<dbReference type="RefSeq" id="WP_089679090.1">
    <property type="nucleotide sequence ID" value="NZ_FNFO01000001.1"/>
</dbReference>
<feature type="transmembrane region" description="Helical" evidence="7">
    <location>
        <begin position="223"/>
        <end position="246"/>
    </location>
</feature>
<dbReference type="SUPFAM" id="SSF103473">
    <property type="entry name" value="MFS general substrate transporter"/>
    <property type="match status" value="1"/>
</dbReference>
<proteinExistence type="predicted"/>
<evidence type="ECO:0000313" key="10">
    <source>
        <dbReference type="Proteomes" id="UP000198510"/>
    </source>
</evidence>
<dbReference type="PANTHER" id="PTHR23513">
    <property type="entry name" value="INTEGRAL MEMBRANE EFFLUX PROTEIN-RELATED"/>
    <property type="match status" value="1"/>
</dbReference>
<evidence type="ECO:0000313" key="9">
    <source>
        <dbReference type="EMBL" id="SDJ91642.1"/>
    </source>
</evidence>
<feature type="transmembrane region" description="Helical" evidence="7">
    <location>
        <begin position="114"/>
        <end position="137"/>
    </location>
</feature>
<feature type="transmembrane region" description="Helical" evidence="7">
    <location>
        <begin position="380"/>
        <end position="403"/>
    </location>
</feature>
<accession>A0A1G8XLW7</accession>
<dbReference type="GO" id="GO:0005886">
    <property type="term" value="C:plasma membrane"/>
    <property type="evidence" value="ECO:0007669"/>
    <property type="project" value="UniProtKB-SubCell"/>
</dbReference>
<feature type="transmembrane region" description="Helical" evidence="7">
    <location>
        <begin position="182"/>
        <end position="202"/>
    </location>
</feature>
<comment type="subcellular location">
    <subcellularLocation>
        <location evidence="1">Cell membrane</location>
        <topology evidence="1">Multi-pass membrane protein</topology>
    </subcellularLocation>
</comment>
<dbReference type="CDD" id="cd06173">
    <property type="entry name" value="MFS_MefA_like"/>
    <property type="match status" value="1"/>
</dbReference>
<dbReference type="InterPro" id="IPR020846">
    <property type="entry name" value="MFS_dom"/>
</dbReference>
<feature type="transmembrane region" description="Helical" evidence="7">
    <location>
        <begin position="266"/>
        <end position="287"/>
    </location>
</feature>
<evidence type="ECO:0000256" key="3">
    <source>
        <dbReference type="ARBA" id="ARBA00022475"/>
    </source>
</evidence>
<keyword evidence="10" id="KW-1185">Reference proteome</keyword>
<feature type="transmembrane region" description="Helical" evidence="7">
    <location>
        <begin position="51"/>
        <end position="70"/>
    </location>
</feature>
<dbReference type="Proteomes" id="UP000198510">
    <property type="component" value="Unassembled WGS sequence"/>
</dbReference>
<dbReference type="PROSITE" id="PS50850">
    <property type="entry name" value="MFS"/>
    <property type="match status" value="1"/>
</dbReference>
<feature type="transmembrane region" description="Helical" evidence="7">
    <location>
        <begin position="82"/>
        <end position="102"/>
    </location>
</feature>
<keyword evidence="4 7" id="KW-0812">Transmembrane</keyword>
<dbReference type="InterPro" id="IPR010290">
    <property type="entry name" value="TM_effector"/>
</dbReference>
<keyword evidence="5 7" id="KW-1133">Transmembrane helix</keyword>
<feature type="transmembrane region" description="Helical" evidence="7">
    <location>
        <begin position="157"/>
        <end position="176"/>
    </location>
</feature>
<keyword evidence="6 7" id="KW-0472">Membrane</keyword>
<feature type="transmembrane region" description="Helical" evidence="7">
    <location>
        <begin position="299"/>
        <end position="327"/>
    </location>
</feature>
<evidence type="ECO:0000259" key="8">
    <source>
        <dbReference type="PROSITE" id="PS50850"/>
    </source>
</evidence>
<dbReference type="InterPro" id="IPR036259">
    <property type="entry name" value="MFS_trans_sf"/>
</dbReference>
<evidence type="ECO:0000256" key="4">
    <source>
        <dbReference type="ARBA" id="ARBA00022692"/>
    </source>
</evidence>
<keyword evidence="2" id="KW-0813">Transport</keyword>
<gene>
    <name evidence="9" type="ORF">SAMN05421823_101414</name>
</gene>
<feature type="domain" description="Major facilitator superfamily (MFS) profile" evidence="8">
    <location>
        <begin position="8"/>
        <end position="409"/>
    </location>
</feature>
<reference evidence="9 10" key="1">
    <citation type="submission" date="2016-10" db="EMBL/GenBank/DDBJ databases">
        <authorList>
            <person name="de Groot N.N."/>
        </authorList>
    </citation>
    <scope>NUCLEOTIDE SEQUENCE [LARGE SCALE GENOMIC DNA]</scope>
    <source>
        <strain evidence="9 10">DSM 25186</strain>
    </source>
</reference>
<sequence>MPSNAHDPWAALRYGNFRLFISVRLLTTLLTQAQAVVVSYQLYEITNDPLALGLIGLVEAVPALTVALYAGHVADRYHRKRIVLLSFAMIFLTTLILYLYSLEFAQWHARLGTAPIYLAIFFTGLARGFISPANFALMSQLIPRAIYLNATTWNSSVWQLGTIIGPALGGVLIGAMGATNSYLVVIGILAVAAILFSFLQNVPPPAYTSTETLVTRIRSGLQFVFGNKVLLSLITLDLFAVLFGGAEALFPVFARDIIANNNPEETFGLLRSAPAVGSALMALVLTFAPPMKHAGRNMLLAVAGFGLSMIFFALSQHLWLALFFLFLSGVFDNISVVVRSTMLQLLTPDDMRGRVSSVNSMFLSSSNEIGAFESGVTARWLGTVTSVVFGGIMTMVVVGFTNWRVPRLKRMDMQEYSR</sequence>
<dbReference type="AlphaFoldDB" id="A0A1G8XLW7"/>
<organism evidence="9 10">
    <name type="scientific">Catalinimonas alkaloidigena</name>
    <dbReference type="NCBI Taxonomy" id="1075417"/>
    <lineage>
        <taxon>Bacteria</taxon>
        <taxon>Pseudomonadati</taxon>
        <taxon>Bacteroidota</taxon>
        <taxon>Cytophagia</taxon>
        <taxon>Cytophagales</taxon>
        <taxon>Catalimonadaceae</taxon>
        <taxon>Catalinimonas</taxon>
    </lineage>
</organism>
<dbReference type="Pfam" id="PF05977">
    <property type="entry name" value="MFS_3"/>
    <property type="match status" value="1"/>
</dbReference>